<evidence type="ECO:0000256" key="3">
    <source>
        <dbReference type="ARBA" id="ARBA00022801"/>
    </source>
</evidence>
<reference evidence="8" key="1">
    <citation type="submission" date="2021-09" db="EMBL/GenBank/DDBJ databases">
        <authorList>
            <person name="Martin H S."/>
        </authorList>
    </citation>
    <scope>NUCLEOTIDE SEQUENCE</scope>
</reference>
<dbReference type="Gene3D" id="3.40.50.1820">
    <property type="entry name" value="alpha/beta hydrolase"/>
    <property type="match status" value="1"/>
</dbReference>
<keyword evidence="9" id="KW-1185">Reference proteome</keyword>
<gene>
    <name evidence="8" type="ORF">DCHRY22_LOCUS4809</name>
</gene>
<dbReference type="Pfam" id="PF00135">
    <property type="entry name" value="COesterase"/>
    <property type="match status" value="1"/>
</dbReference>
<feature type="domain" description="Carboxylesterase type B" evidence="7">
    <location>
        <begin position="24"/>
        <end position="514"/>
    </location>
</feature>
<dbReference type="PANTHER" id="PTHR43142:SF1">
    <property type="entry name" value="CARBOXYLIC ESTER HYDROLASE"/>
    <property type="match status" value="1"/>
</dbReference>
<keyword evidence="3 6" id="KW-0378">Hydrolase</keyword>
<accession>A0A8J2QIF9</accession>
<evidence type="ECO:0000256" key="6">
    <source>
        <dbReference type="RuleBase" id="RU361235"/>
    </source>
</evidence>
<dbReference type="InterPro" id="IPR019819">
    <property type="entry name" value="Carboxylesterase_B_CS"/>
</dbReference>
<keyword evidence="6" id="KW-0732">Signal</keyword>
<evidence type="ECO:0000256" key="5">
    <source>
        <dbReference type="ARBA" id="ARBA00023180"/>
    </source>
</evidence>
<dbReference type="SUPFAM" id="SSF53474">
    <property type="entry name" value="alpha/beta-Hydrolases"/>
    <property type="match status" value="1"/>
</dbReference>
<dbReference type="EC" id="3.1.1.-" evidence="6"/>
<evidence type="ECO:0000256" key="1">
    <source>
        <dbReference type="ARBA" id="ARBA00005964"/>
    </source>
</evidence>
<comment type="caution">
    <text evidence="8">The sequence shown here is derived from an EMBL/GenBank/DDBJ whole genome shotgun (WGS) entry which is preliminary data.</text>
</comment>
<dbReference type="PROSITE" id="PS00122">
    <property type="entry name" value="CARBOXYLESTERASE_B_1"/>
    <property type="match status" value="1"/>
</dbReference>
<dbReference type="EMBL" id="CAKASE010000050">
    <property type="protein sequence ID" value="CAG9563704.1"/>
    <property type="molecule type" value="Genomic_DNA"/>
</dbReference>
<proteinExistence type="inferred from homology"/>
<dbReference type="InterPro" id="IPR002018">
    <property type="entry name" value="CarbesteraseB"/>
</dbReference>
<organism evidence="8 9">
    <name type="scientific">Danaus chrysippus</name>
    <name type="common">African queen</name>
    <dbReference type="NCBI Taxonomy" id="151541"/>
    <lineage>
        <taxon>Eukaryota</taxon>
        <taxon>Metazoa</taxon>
        <taxon>Ecdysozoa</taxon>
        <taxon>Arthropoda</taxon>
        <taxon>Hexapoda</taxon>
        <taxon>Insecta</taxon>
        <taxon>Pterygota</taxon>
        <taxon>Neoptera</taxon>
        <taxon>Endopterygota</taxon>
        <taxon>Lepidoptera</taxon>
        <taxon>Glossata</taxon>
        <taxon>Ditrysia</taxon>
        <taxon>Papilionoidea</taxon>
        <taxon>Nymphalidae</taxon>
        <taxon>Danainae</taxon>
        <taxon>Danaini</taxon>
        <taxon>Danaina</taxon>
        <taxon>Danaus</taxon>
        <taxon>Anosia</taxon>
    </lineage>
</organism>
<dbReference type="Proteomes" id="UP000789524">
    <property type="component" value="Unassembled WGS sequence"/>
</dbReference>
<sequence length="546" mass="61947">MKAYMKTLVLLYVCLYVSGSLLTSVIQVGQGKLRGVRSSFKQNRYFSIPYATSDRFQPPREPPKWRGIFNAINPFVRCPQKISFFVTGTEDCLYLDVYTPEQVKPEHKLPVMVFFHGGAYFKGSKELYDPEFLVMKDVIVVIVNYRLGVLGFLCLNGVSNLGLRDQVAALKWIKRNINAFGGDPDNVTLCGQSAGASSASLHLLSKHSTGLFHKMILMSGTALSTWAFNIEPLKPAMQDAQEISHVSNEEEVYNTFAKAPLSALMYATHDTSVNPRYFKYSPCVDDTFPDPFFHNAPYEIFKSGNFNKVPVIIGYTDMEGAFFHRLLSDKLAKDLNDNFMDMLPCVFSSCLDDEKQNIGRMIRSHYFGNKTISYKTSYIGLANYFSDWIAYGTINPFSKILSQYSDQPVFNYQFSYEGGRNFGKFISGFNFNGTTHAGELFYIFKPLGLSLPLLERDQRMINIFTTLISNFMKYGEPTPNKGNVKLHWPSANLNSSNILVIEEKMSLIDLPHKQQRGEFFLKMLCTFGKNGYVPCESEQLCTEENK</sequence>
<comment type="similarity">
    <text evidence="1 6">Belongs to the type-B carboxylesterase/lipase family.</text>
</comment>
<name>A0A8J2QIF9_9NEOP</name>
<dbReference type="GO" id="GO:0052689">
    <property type="term" value="F:carboxylic ester hydrolase activity"/>
    <property type="evidence" value="ECO:0007669"/>
    <property type="project" value="UniProtKB-KW"/>
</dbReference>
<dbReference type="AlphaFoldDB" id="A0A8J2QIF9"/>
<dbReference type="InterPro" id="IPR029058">
    <property type="entry name" value="AB_hydrolase_fold"/>
</dbReference>
<evidence type="ECO:0000256" key="2">
    <source>
        <dbReference type="ARBA" id="ARBA00022487"/>
    </source>
</evidence>
<evidence type="ECO:0000313" key="8">
    <source>
        <dbReference type="EMBL" id="CAG9563704.1"/>
    </source>
</evidence>
<evidence type="ECO:0000256" key="4">
    <source>
        <dbReference type="ARBA" id="ARBA00023157"/>
    </source>
</evidence>
<keyword evidence="5" id="KW-0325">Glycoprotein</keyword>
<feature type="chain" id="PRO_5035339392" description="Carboxylic ester hydrolase" evidence="6">
    <location>
        <begin position="20"/>
        <end position="546"/>
    </location>
</feature>
<feature type="signal peptide" evidence="6">
    <location>
        <begin position="1"/>
        <end position="19"/>
    </location>
</feature>
<protein>
    <recommendedName>
        <fullName evidence="6">Carboxylic ester hydrolase</fullName>
        <ecNumber evidence="6">3.1.1.-</ecNumber>
    </recommendedName>
</protein>
<evidence type="ECO:0000313" key="9">
    <source>
        <dbReference type="Proteomes" id="UP000789524"/>
    </source>
</evidence>
<dbReference type="PANTHER" id="PTHR43142">
    <property type="entry name" value="CARBOXYLIC ESTER HYDROLASE"/>
    <property type="match status" value="1"/>
</dbReference>
<dbReference type="InterPro" id="IPR019826">
    <property type="entry name" value="Carboxylesterase_B_AS"/>
</dbReference>
<keyword evidence="2" id="KW-0719">Serine esterase</keyword>
<keyword evidence="4" id="KW-1015">Disulfide bond</keyword>
<dbReference type="PROSITE" id="PS00941">
    <property type="entry name" value="CARBOXYLESTERASE_B_2"/>
    <property type="match status" value="1"/>
</dbReference>
<dbReference type="OrthoDB" id="19653at2759"/>
<evidence type="ECO:0000259" key="7">
    <source>
        <dbReference type="Pfam" id="PF00135"/>
    </source>
</evidence>